<dbReference type="EMBL" id="CP009122">
    <property type="protein sequence ID" value="AJA09771.1"/>
    <property type="molecule type" value="Genomic_DNA"/>
</dbReference>
<keyword evidence="1" id="KW-0812">Transmembrane</keyword>
<dbReference type="KEGG" id="sphk:SKP52_14435"/>
<keyword evidence="3" id="KW-1185">Reference proteome</keyword>
<keyword evidence="1" id="KW-0472">Membrane</keyword>
<dbReference type="HOGENOM" id="CLU_2107427_0_0_5"/>
<feature type="transmembrane region" description="Helical" evidence="1">
    <location>
        <begin position="54"/>
        <end position="77"/>
    </location>
</feature>
<protein>
    <submittedName>
        <fullName evidence="2">Putative membrane protein</fullName>
    </submittedName>
</protein>
<evidence type="ECO:0000313" key="2">
    <source>
        <dbReference type="EMBL" id="AJA09771.1"/>
    </source>
</evidence>
<gene>
    <name evidence="2" type="ORF">SKP52_14435</name>
</gene>
<dbReference type="AlphaFoldDB" id="A0A0A7PI38"/>
<feature type="transmembrane region" description="Helical" evidence="1">
    <location>
        <begin position="20"/>
        <end position="48"/>
    </location>
</feature>
<evidence type="ECO:0000256" key="1">
    <source>
        <dbReference type="SAM" id="Phobius"/>
    </source>
</evidence>
<organism evidence="2 3">
    <name type="scientific">Sphingopyxis fribergensis</name>
    <dbReference type="NCBI Taxonomy" id="1515612"/>
    <lineage>
        <taxon>Bacteria</taxon>
        <taxon>Pseudomonadati</taxon>
        <taxon>Pseudomonadota</taxon>
        <taxon>Alphaproteobacteria</taxon>
        <taxon>Sphingomonadales</taxon>
        <taxon>Sphingomonadaceae</taxon>
        <taxon>Sphingopyxis</taxon>
    </lineage>
</organism>
<dbReference type="Proteomes" id="UP000030907">
    <property type="component" value="Chromosome"/>
</dbReference>
<dbReference type="STRING" id="1515612.SKP52_14435"/>
<sequence>MKRAACEGGPFSCRLTVSALLWVLAALIGTLFAAGLAVLAVLLLLLAVAVRLRFFIILLVGGVSHFPSPFAAVNLALRRPINPLDMLDVPQLVPLTSGRGRSAMGAVENSGRLCL</sequence>
<accession>A0A0A7PI38</accession>
<name>A0A0A7PI38_9SPHN</name>
<proteinExistence type="predicted"/>
<keyword evidence="1" id="KW-1133">Transmembrane helix</keyword>
<reference evidence="2 3" key="1">
    <citation type="journal article" date="2015" name="Int. J. Syst. Evol. Microbiol.">
        <title>Description of Sphingopyxis fribergensis sp. nov. - a soil bacterium with the ability to degrade styrene and phenylacetic acid.</title>
        <authorList>
            <person name="Oelschlagel M."/>
            <person name="Ruckert C."/>
            <person name="Kalinowski J."/>
            <person name="Schmidt G."/>
            <person name="Schlomann M."/>
            <person name="Tischler D."/>
        </authorList>
    </citation>
    <scope>NUCLEOTIDE SEQUENCE [LARGE SCALE GENOMIC DNA]</scope>
    <source>
        <strain evidence="2 3">Kp5.2</strain>
    </source>
</reference>
<evidence type="ECO:0000313" key="3">
    <source>
        <dbReference type="Proteomes" id="UP000030907"/>
    </source>
</evidence>